<evidence type="ECO:0000313" key="5">
    <source>
        <dbReference type="Proteomes" id="UP000245998"/>
    </source>
</evidence>
<keyword evidence="1" id="KW-0521">NADP</keyword>
<dbReference type="Pfam" id="PF08240">
    <property type="entry name" value="ADH_N"/>
    <property type="match status" value="1"/>
</dbReference>
<dbReference type="CDD" id="cd05282">
    <property type="entry name" value="ETR_like"/>
    <property type="match status" value="1"/>
</dbReference>
<dbReference type="SMART" id="SM00829">
    <property type="entry name" value="PKS_ER"/>
    <property type="match status" value="1"/>
</dbReference>
<dbReference type="SUPFAM" id="SSF51735">
    <property type="entry name" value="NAD(P)-binding Rossmann-fold domains"/>
    <property type="match status" value="1"/>
</dbReference>
<dbReference type="Gene3D" id="3.40.50.720">
    <property type="entry name" value="NAD(P)-binding Rossmann-like Domain"/>
    <property type="match status" value="1"/>
</dbReference>
<dbReference type="AlphaFoldDB" id="A0A2U1JX11"/>
<dbReference type="PANTHER" id="PTHR48106:SF2">
    <property type="entry name" value="ZN2+-BINDING DEHYDROGENASE"/>
    <property type="match status" value="1"/>
</dbReference>
<dbReference type="SUPFAM" id="SSF50129">
    <property type="entry name" value="GroES-like"/>
    <property type="match status" value="1"/>
</dbReference>
<feature type="domain" description="Enoyl reductase (ER)" evidence="3">
    <location>
        <begin position="16"/>
        <end position="327"/>
    </location>
</feature>
<organism evidence="4 5">
    <name type="scientific">Pueribacillus theae</name>
    <dbReference type="NCBI Taxonomy" id="2171751"/>
    <lineage>
        <taxon>Bacteria</taxon>
        <taxon>Bacillati</taxon>
        <taxon>Bacillota</taxon>
        <taxon>Bacilli</taxon>
        <taxon>Bacillales</taxon>
        <taxon>Bacillaceae</taxon>
        <taxon>Pueribacillus</taxon>
    </lineage>
</organism>
<reference evidence="4 5" key="1">
    <citation type="submission" date="2018-04" db="EMBL/GenBank/DDBJ databases">
        <title>Camelliibacillus theae gen. nov., sp. nov., isolated from Pu'er tea.</title>
        <authorList>
            <person name="Niu L."/>
        </authorList>
    </citation>
    <scope>NUCLEOTIDE SEQUENCE [LARGE SCALE GENOMIC DNA]</scope>
    <source>
        <strain evidence="4 5">T8</strain>
    </source>
</reference>
<proteinExistence type="predicted"/>
<keyword evidence="5" id="KW-1185">Reference proteome</keyword>
<dbReference type="InterPro" id="IPR020843">
    <property type="entry name" value="ER"/>
</dbReference>
<dbReference type="Proteomes" id="UP000245998">
    <property type="component" value="Unassembled WGS sequence"/>
</dbReference>
<dbReference type="Pfam" id="PF00107">
    <property type="entry name" value="ADH_zinc_N"/>
    <property type="match status" value="1"/>
</dbReference>
<evidence type="ECO:0000259" key="3">
    <source>
        <dbReference type="SMART" id="SM00829"/>
    </source>
</evidence>
<keyword evidence="2" id="KW-0560">Oxidoreductase</keyword>
<name>A0A2U1JX11_9BACI</name>
<dbReference type="InterPro" id="IPR013154">
    <property type="entry name" value="ADH-like_N"/>
</dbReference>
<accession>A0A2U1JX11</accession>
<dbReference type="InterPro" id="IPR036291">
    <property type="entry name" value="NAD(P)-bd_dom_sf"/>
</dbReference>
<dbReference type="GO" id="GO:0016651">
    <property type="term" value="F:oxidoreductase activity, acting on NAD(P)H"/>
    <property type="evidence" value="ECO:0007669"/>
    <property type="project" value="TreeGrafter"/>
</dbReference>
<evidence type="ECO:0000256" key="2">
    <source>
        <dbReference type="ARBA" id="ARBA00023002"/>
    </source>
</evidence>
<dbReference type="EMBL" id="QCZG01000026">
    <property type="protein sequence ID" value="PWA09751.1"/>
    <property type="molecule type" value="Genomic_DNA"/>
</dbReference>
<dbReference type="Gene3D" id="3.90.180.10">
    <property type="entry name" value="Medium-chain alcohol dehydrogenases, catalytic domain"/>
    <property type="match status" value="1"/>
</dbReference>
<dbReference type="GO" id="GO:0070402">
    <property type="term" value="F:NADPH binding"/>
    <property type="evidence" value="ECO:0007669"/>
    <property type="project" value="TreeGrafter"/>
</dbReference>
<evidence type="ECO:0000256" key="1">
    <source>
        <dbReference type="ARBA" id="ARBA00022857"/>
    </source>
</evidence>
<dbReference type="InterPro" id="IPR011032">
    <property type="entry name" value="GroES-like_sf"/>
</dbReference>
<gene>
    <name evidence="4" type="ORF">DCC39_12360</name>
</gene>
<sequence>MKAKCIRFHKFGKPESVLKIENKTIQDPKNDEILVRMTASPINPSDLLPIRGAYAHRIPLPSIPGYEGVGIVEEVGSSVSKDLIGKRVLPLRGEGTWQEFVKTSAELAVPIPSSIDDGAAAQLYINPITAWITCTDILALKPNDILLVNACGSSIGRIYAQLSKLLGFQLIAITRNHTYTQELLQLGASQVINTSDTPLQPAVMELTNGRGVDAAIDSIGGVDGTELAFSVRPSGSFLTIGLLSGIPVNWKEISKRTNLNASLFHLRHWNKQTSVRRWQESFNRLISFINDKKLTLMAPHAYFNLQEVRNAVRCAESSQGNRGKVFLTNF</sequence>
<evidence type="ECO:0000313" key="4">
    <source>
        <dbReference type="EMBL" id="PWA09751.1"/>
    </source>
</evidence>
<comment type="caution">
    <text evidence="4">The sequence shown here is derived from an EMBL/GenBank/DDBJ whole genome shotgun (WGS) entry which is preliminary data.</text>
</comment>
<dbReference type="InterPro" id="IPR013149">
    <property type="entry name" value="ADH-like_C"/>
</dbReference>
<protein>
    <submittedName>
        <fullName evidence="4">Alcohol dehydrogenase</fullName>
    </submittedName>
</protein>
<dbReference type="OrthoDB" id="9787435at2"/>
<dbReference type="PANTHER" id="PTHR48106">
    <property type="entry name" value="QUINONE OXIDOREDUCTASE PIG3-RELATED"/>
    <property type="match status" value="1"/>
</dbReference>
<dbReference type="RefSeq" id="WP_116555214.1">
    <property type="nucleotide sequence ID" value="NZ_QCZG01000026.1"/>
</dbReference>